<proteinExistence type="inferred from homology"/>
<dbReference type="AlphaFoldDB" id="A0A4X1T497"/>
<dbReference type="FunFam" id="1.10.1410.20:FF:000001">
    <property type="entry name" value="2'-5'-oligoadenylate synthetase 1"/>
    <property type="match status" value="1"/>
</dbReference>
<organism evidence="7 8">
    <name type="scientific">Sus scrofa</name>
    <name type="common">Pig</name>
    <dbReference type="NCBI Taxonomy" id="9823"/>
    <lineage>
        <taxon>Eukaryota</taxon>
        <taxon>Metazoa</taxon>
        <taxon>Chordata</taxon>
        <taxon>Craniata</taxon>
        <taxon>Vertebrata</taxon>
        <taxon>Euteleostomi</taxon>
        <taxon>Mammalia</taxon>
        <taxon>Eutheria</taxon>
        <taxon>Laurasiatheria</taxon>
        <taxon>Artiodactyla</taxon>
        <taxon>Suina</taxon>
        <taxon>Suidae</taxon>
        <taxon>Sus</taxon>
    </lineage>
</organism>
<dbReference type="PROSITE" id="PS50152">
    <property type="entry name" value="25A_SYNTH_3"/>
    <property type="match status" value="1"/>
</dbReference>
<dbReference type="GO" id="GO:0045087">
    <property type="term" value="P:innate immune response"/>
    <property type="evidence" value="ECO:0007669"/>
    <property type="project" value="UniProtKB-KW"/>
</dbReference>
<dbReference type="Gene3D" id="1.10.1410.20">
    <property type="entry name" value="2'-5'-oligoadenylate synthetase 1, domain 2"/>
    <property type="match status" value="1"/>
</dbReference>
<evidence type="ECO:0000259" key="6">
    <source>
        <dbReference type="Pfam" id="PF10421"/>
    </source>
</evidence>
<dbReference type="Proteomes" id="UP000694570">
    <property type="component" value="Unplaced"/>
</dbReference>
<feature type="domain" description="2'-5'-oligoadenylate synthetase 1" evidence="6">
    <location>
        <begin position="153"/>
        <end position="333"/>
    </location>
</feature>
<evidence type="ECO:0000313" key="7">
    <source>
        <dbReference type="Ensembl" id="ENSSSCP00070010191.1"/>
    </source>
</evidence>
<evidence type="ECO:0000313" key="8">
    <source>
        <dbReference type="Proteomes" id="UP000314985"/>
    </source>
</evidence>
<keyword evidence="4" id="KW-0694">RNA-binding</keyword>
<dbReference type="SUPFAM" id="SSF81301">
    <property type="entry name" value="Nucleotidyltransferase"/>
    <property type="match status" value="1"/>
</dbReference>
<dbReference type="Ensembl" id="ENSSSCT00065100551.1">
    <property type="protein sequence ID" value="ENSSSCP00065044209.1"/>
    <property type="gene ID" value="ENSSSCG00065073076.1"/>
</dbReference>
<dbReference type="InterPro" id="IPR043518">
    <property type="entry name" value="2-5OAS_N_CS"/>
</dbReference>
<dbReference type="InterPro" id="IPR043519">
    <property type="entry name" value="NT_sf"/>
</dbReference>
<dbReference type="Gene3D" id="3.30.460.10">
    <property type="entry name" value="Beta Polymerase, domain 2"/>
    <property type="match status" value="1"/>
</dbReference>
<dbReference type="Proteomes" id="UP000694725">
    <property type="component" value="Unplaced"/>
</dbReference>
<dbReference type="PANTHER" id="PTHR11258:SF16">
    <property type="entry name" value="2'-5'-OLIGOADENYLATE SYNTHASE-LIKE PROTEIN"/>
    <property type="match status" value="1"/>
</dbReference>
<dbReference type="Proteomes" id="UP000314985">
    <property type="component" value="Chromosome 14"/>
</dbReference>
<dbReference type="PROSITE" id="PS00833">
    <property type="entry name" value="25A_SYNTH_2"/>
    <property type="match status" value="1"/>
</dbReference>
<evidence type="ECO:0000256" key="1">
    <source>
        <dbReference type="ARBA" id="ARBA00009526"/>
    </source>
</evidence>
<dbReference type="PANTHER" id="PTHR11258">
    <property type="entry name" value="2-5 OLIGOADENYLATE SYNTHETASE"/>
    <property type="match status" value="1"/>
</dbReference>
<dbReference type="Ensembl" id="ENSSSCT00030028151.1">
    <property type="protein sequence ID" value="ENSSSCP00030012596.1"/>
    <property type="gene ID" value="ENSSSCG00030020351.1"/>
</dbReference>
<accession>A0A4X1T497</accession>
<dbReference type="Proteomes" id="UP000694571">
    <property type="component" value="Unplaced"/>
</dbReference>
<dbReference type="FunFam" id="3.30.460.10:FF:000007">
    <property type="entry name" value="2'-5'-oligoadenylate synthetase 1"/>
    <property type="match status" value="1"/>
</dbReference>
<reference evidence="7 8" key="1">
    <citation type="submission" date="2017-08" db="EMBL/GenBank/DDBJ databases">
        <title>USMARCv1.0.</title>
        <authorList>
            <person name="Hannum G.I."/>
            <person name="Koren S."/>
            <person name="Schroeder S.G."/>
            <person name="Chin S.C."/>
            <person name="Nonneman D.J."/>
            <person name="Becker S.A."/>
            <person name="Rosen B.D."/>
            <person name="Bickhart D.M."/>
            <person name="Putnam N.H."/>
            <person name="Green R.E."/>
            <person name="Tuggle C.K."/>
            <person name="Liu H."/>
            <person name="Rohrer G.A."/>
            <person name="Warr A."/>
            <person name="Hall R."/>
            <person name="Kim K."/>
            <person name="Hume D.A."/>
            <person name="Talbot R."/>
            <person name="Chow W."/>
            <person name="Howe K."/>
            <person name="Schwartz A.S."/>
            <person name="Watson M."/>
            <person name="Archibald A.L."/>
            <person name="Phillippy A.M."/>
            <person name="Smith T.P.L."/>
        </authorList>
    </citation>
    <scope>NUCLEOTIDE SEQUENCE [LARGE SCALE GENOMIC DNA]</scope>
</reference>
<protein>
    <submittedName>
        <fullName evidence="7">2'-5'-oligoadenylate synthetase like</fullName>
    </submittedName>
</protein>
<dbReference type="Ensembl" id="ENSSSCT00040002811.1">
    <property type="protein sequence ID" value="ENSSSCP00040000802.1"/>
    <property type="gene ID" value="ENSSSCG00040002296.1"/>
</dbReference>
<dbReference type="Proteomes" id="UP000694726">
    <property type="component" value="Unplaced"/>
</dbReference>
<dbReference type="SMR" id="A0A4X1T497"/>
<dbReference type="Pfam" id="PF10421">
    <property type="entry name" value="OAS1_C"/>
    <property type="match status" value="1"/>
</dbReference>
<sequence>MELFYTPASKLDTFVAKCLHPHKECKEEVLEAVRTVKKFLWQQCFPGKNVQVLEVGSFGNGTVLRDSTEVELVAFLSCFRSFRETEDLDNMLDQLSKTLCSCQGLLAFDLKDVWLVEEVFRAIAFTIWTKNLEGPITFTIMPAYRDLVPHGGPSAEVYVDLIEARKPPGNFSPSFAKLQRSFVKHRPAKLKSLLRLVKHWYLKYVKARCPIAKLPPLYALELLTIYAWEVGTKAHERFHLDRGLVTVMCLLQEYQSLCIYWTNYYKFQNPIIEDFVREQLKKERPIILDPADPTYNVAYGYRWDIVSQRARQCLKQCCCHNNKSPVPPWYIKPSHYTACFRVSAKGCD</sequence>
<name>A0A4X1T497_PIG</name>
<evidence type="ECO:0000256" key="2">
    <source>
        <dbReference type="ARBA" id="ARBA00022588"/>
    </source>
</evidence>
<comment type="similarity">
    <text evidence="1">Belongs to the 2-5A synthase family.</text>
</comment>
<keyword evidence="3" id="KW-0391">Immunity</keyword>
<dbReference type="Ensembl" id="ENSSSCT00060044452.1">
    <property type="protein sequence ID" value="ENSSSCP00060018959.1"/>
    <property type="gene ID" value="ENSSSCG00060032826.1"/>
</dbReference>
<dbReference type="SUPFAM" id="SSF81631">
    <property type="entry name" value="PAP/OAS1 substrate-binding domain"/>
    <property type="match status" value="1"/>
</dbReference>
<keyword evidence="5" id="KW-0051">Antiviral defense</keyword>
<dbReference type="InterPro" id="IPR006117">
    <property type="entry name" value="2-5OAS_C_CS"/>
</dbReference>
<evidence type="ECO:0000256" key="5">
    <source>
        <dbReference type="ARBA" id="ARBA00023118"/>
    </source>
</evidence>
<dbReference type="Ensembl" id="ENSSSCT00070012390.1">
    <property type="protein sequence ID" value="ENSSSCP00070010191.1"/>
    <property type="gene ID" value="ENSSSCG00070006484.1"/>
</dbReference>
<dbReference type="Ensembl" id="ENSSSCT00050025717.1">
    <property type="protein sequence ID" value="ENSSSCP00050010667.1"/>
    <property type="gene ID" value="ENSSSCG00050019027.1"/>
</dbReference>
<dbReference type="Ensembl" id="ENSSSCT00015077689.1">
    <property type="protein sequence ID" value="ENSSSCP00015031281.1"/>
    <property type="gene ID" value="ENSSSCG00015058083.1"/>
</dbReference>
<dbReference type="GO" id="GO:0051607">
    <property type="term" value="P:defense response to virus"/>
    <property type="evidence" value="ECO:0007669"/>
    <property type="project" value="UniProtKB-KW"/>
</dbReference>
<gene>
    <name evidence="7" type="primary">OASL</name>
</gene>
<dbReference type="Proteomes" id="UP000694723">
    <property type="component" value="Unplaced"/>
</dbReference>
<dbReference type="OMA" id="VICIYWT"/>
<dbReference type="PROSITE" id="PS00832">
    <property type="entry name" value="25A_SYNTH_1"/>
    <property type="match status" value="1"/>
</dbReference>
<dbReference type="Ensembl" id="ENSSSCT00025060376.1">
    <property type="protein sequence ID" value="ENSSSCP00025025605.1"/>
    <property type="gene ID" value="ENSSSCG00025044439.1"/>
</dbReference>
<dbReference type="GO" id="GO:0003723">
    <property type="term" value="F:RNA binding"/>
    <property type="evidence" value="ECO:0007669"/>
    <property type="project" value="UniProtKB-KW"/>
</dbReference>
<dbReference type="ExpressionAtlas" id="A0A4X1T497">
    <property type="expression patterns" value="baseline and differential"/>
</dbReference>
<evidence type="ECO:0000256" key="4">
    <source>
        <dbReference type="ARBA" id="ARBA00022884"/>
    </source>
</evidence>
<keyword evidence="2" id="KW-0399">Innate immunity</keyword>
<dbReference type="Proteomes" id="UP000694727">
    <property type="component" value="Unplaced"/>
</dbReference>
<dbReference type="Proteomes" id="UP000694722">
    <property type="component" value="Unplaced"/>
</dbReference>
<reference evidence="7" key="2">
    <citation type="submission" date="2025-05" db="UniProtKB">
        <authorList>
            <consortium name="Ensembl"/>
        </authorList>
    </citation>
    <scope>IDENTIFICATION</scope>
</reference>
<dbReference type="InterPro" id="IPR018952">
    <property type="entry name" value="2-5-oligoAdlate_synth_1_dom2/C"/>
</dbReference>
<evidence type="ECO:0000256" key="3">
    <source>
        <dbReference type="ARBA" id="ARBA00022859"/>
    </source>
</evidence>